<dbReference type="PANTHER" id="PTHR34220">
    <property type="entry name" value="SENSOR HISTIDINE KINASE YPDA"/>
    <property type="match status" value="1"/>
</dbReference>
<accession>A0ABT9ZR42</accession>
<evidence type="ECO:0000259" key="2">
    <source>
        <dbReference type="Pfam" id="PF06580"/>
    </source>
</evidence>
<name>A0ABT9ZR42_9BACI</name>
<keyword evidence="3" id="KW-0418">Kinase</keyword>
<gene>
    <name evidence="3" type="ORF">J2S74_000569</name>
</gene>
<dbReference type="Proteomes" id="UP001230005">
    <property type="component" value="Unassembled WGS sequence"/>
</dbReference>
<dbReference type="InterPro" id="IPR050640">
    <property type="entry name" value="Bact_2-comp_sensor_kinase"/>
</dbReference>
<organism evidence="3 4">
    <name type="scientific">Evansella vedderi</name>
    <dbReference type="NCBI Taxonomy" id="38282"/>
    <lineage>
        <taxon>Bacteria</taxon>
        <taxon>Bacillati</taxon>
        <taxon>Bacillota</taxon>
        <taxon>Bacilli</taxon>
        <taxon>Bacillales</taxon>
        <taxon>Bacillaceae</taxon>
        <taxon>Evansella</taxon>
    </lineage>
</organism>
<feature type="transmembrane region" description="Helical" evidence="1">
    <location>
        <begin position="280"/>
        <end position="303"/>
    </location>
</feature>
<dbReference type="InterPro" id="IPR010559">
    <property type="entry name" value="Sig_transdc_His_kin_internal"/>
</dbReference>
<dbReference type="EMBL" id="JAUSUG010000002">
    <property type="protein sequence ID" value="MDQ0253197.1"/>
    <property type="molecule type" value="Genomic_DNA"/>
</dbReference>
<dbReference type="RefSeq" id="WP_307321531.1">
    <property type="nucleotide sequence ID" value="NZ_JAUSUG010000002.1"/>
</dbReference>
<keyword evidence="1" id="KW-0472">Membrane</keyword>
<reference evidence="3 4" key="1">
    <citation type="submission" date="2023-07" db="EMBL/GenBank/DDBJ databases">
        <title>Genomic Encyclopedia of Type Strains, Phase IV (KMG-IV): sequencing the most valuable type-strain genomes for metagenomic binning, comparative biology and taxonomic classification.</title>
        <authorList>
            <person name="Goeker M."/>
        </authorList>
    </citation>
    <scope>NUCLEOTIDE SEQUENCE [LARGE SCALE GENOMIC DNA]</scope>
    <source>
        <strain evidence="3 4">DSM 9768</strain>
    </source>
</reference>
<keyword evidence="1" id="KW-1133">Transmembrane helix</keyword>
<dbReference type="Pfam" id="PF06580">
    <property type="entry name" value="His_kinase"/>
    <property type="match status" value="1"/>
</dbReference>
<dbReference type="PANTHER" id="PTHR34220:SF7">
    <property type="entry name" value="SENSOR HISTIDINE KINASE YPDA"/>
    <property type="match status" value="1"/>
</dbReference>
<dbReference type="InterPro" id="IPR036890">
    <property type="entry name" value="HATPase_C_sf"/>
</dbReference>
<dbReference type="EC" id="2.7.13.3" evidence="3"/>
<keyword evidence="3" id="KW-0808">Transferase</keyword>
<feature type="transmembrane region" description="Helical" evidence="1">
    <location>
        <begin position="12"/>
        <end position="35"/>
    </location>
</feature>
<feature type="domain" description="Signal transduction histidine kinase internal region" evidence="2">
    <location>
        <begin position="369"/>
        <end position="445"/>
    </location>
</feature>
<keyword evidence="4" id="KW-1185">Reference proteome</keyword>
<evidence type="ECO:0000256" key="1">
    <source>
        <dbReference type="SAM" id="Phobius"/>
    </source>
</evidence>
<evidence type="ECO:0000313" key="3">
    <source>
        <dbReference type="EMBL" id="MDQ0253197.1"/>
    </source>
</evidence>
<protein>
    <submittedName>
        <fullName evidence="3">Two-component system sensor histidine kinase YesM</fullName>
        <ecNumber evidence="3">2.7.13.3</ecNumber>
    </submittedName>
</protein>
<sequence>MNVFKKYKIKHIFFGAFSIFMTVVFLVITLVTYHISANEMVKTTTEYQQRSLQLLSADLNSRLKSIEDYSIVLARQQNFREVIRGNVEHSQQQSLTNDFSNIVYSVPALHSIEVYTWYPPLDNINYPVRYNILSMVREKEWFPNLDSVLYEWIGERKVDTIAGEQTVISYGRIINTTRGNLQAILILNLDPVILQGWLFQYSTSADLVLLDSEGIILSSTGSQEIGDDYYQDILELVRNNETNNYVEDEGDLIVASTLPTNDWVVMEITPYEDIIEGSRLMAVTLIIIGLIAFMFALIVNYLLTKRFTDPILQLVHAMKNYRLNDKKDTLPSDYKNEFGQLFKGYRDLITRSESLHNSLMEQSKRKREAEIKALQANINPHFLYNTLDQLNWSAIEHGYQDMSHMLELLGKMLRIGLSKGESIITLGDEIKYLHYYLQLQKIEKGEFFEYEIDVPEHLLIFYIPKLTFQPFVENSIIHGFRGRRKGKVQLKVRDEKEHLLIEINDNGVGFQSLTKNSSQDTGGYGITNVIERFNAYFGNHASINITNREEGGTAVLLRIPKVLDRENIEKYTD</sequence>
<dbReference type="Gene3D" id="3.30.565.10">
    <property type="entry name" value="Histidine kinase-like ATPase, C-terminal domain"/>
    <property type="match status" value="1"/>
</dbReference>
<keyword evidence="1" id="KW-0812">Transmembrane</keyword>
<proteinExistence type="predicted"/>
<evidence type="ECO:0000313" key="4">
    <source>
        <dbReference type="Proteomes" id="UP001230005"/>
    </source>
</evidence>
<dbReference type="Gene3D" id="6.10.340.10">
    <property type="match status" value="1"/>
</dbReference>
<dbReference type="SUPFAM" id="SSF55874">
    <property type="entry name" value="ATPase domain of HSP90 chaperone/DNA topoisomerase II/histidine kinase"/>
    <property type="match status" value="1"/>
</dbReference>
<comment type="caution">
    <text evidence="3">The sequence shown here is derived from an EMBL/GenBank/DDBJ whole genome shotgun (WGS) entry which is preliminary data.</text>
</comment>
<dbReference type="GO" id="GO:0004673">
    <property type="term" value="F:protein histidine kinase activity"/>
    <property type="evidence" value="ECO:0007669"/>
    <property type="project" value="UniProtKB-EC"/>
</dbReference>